<comment type="caution">
    <text evidence="1">The sequence shown here is derived from an EMBL/GenBank/DDBJ whole genome shotgun (WGS) entry which is preliminary data.</text>
</comment>
<dbReference type="EMBL" id="CAJJDO010000027">
    <property type="protein sequence ID" value="CAD8155523.1"/>
    <property type="molecule type" value="Genomic_DNA"/>
</dbReference>
<dbReference type="Proteomes" id="UP000689195">
    <property type="component" value="Unassembled WGS sequence"/>
</dbReference>
<organism evidence="1 2">
    <name type="scientific">Paramecium pentaurelia</name>
    <dbReference type="NCBI Taxonomy" id="43138"/>
    <lineage>
        <taxon>Eukaryota</taxon>
        <taxon>Sar</taxon>
        <taxon>Alveolata</taxon>
        <taxon>Ciliophora</taxon>
        <taxon>Intramacronucleata</taxon>
        <taxon>Oligohymenophorea</taxon>
        <taxon>Peniculida</taxon>
        <taxon>Parameciidae</taxon>
        <taxon>Paramecium</taxon>
    </lineage>
</organism>
<gene>
    <name evidence="1" type="ORF">PPENT_87.1.T0270137</name>
</gene>
<evidence type="ECO:0000313" key="2">
    <source>
        <dbReference type="Proteomes" id="UP000689195"/>
    </source>
</evidence>
<accession>A0A8S1TU05</accession>
<sequence>MQEDVPLIKKDFKSYFKIETTKEQREIYLRKEDLYEIFIYFFLIKIYSQKNYNLIVKKSILIKKLMKNNNKIAPQQKNSINFILAQYSSIDNLGRKYQKYYDQNNLINSSSYYNILGAILSFIQINYQLQEKILALEKVQEQSVQKEDKVQLHQTIYHFIAFQLHLIQIELKEWIHLKLNPIFKNTKEEQLIQKKLVQNKVAKKILELISRICKIKLFLFNTRAKQKLNYFKGNQQQLSIHYVKSNQQIIKSLNPQH</sequence>
<protein>
    <submittedName>
        <fullName evidence="1">Uncharacterized protein</fullName>
    </submittedName>
</protein>
<dbReference type="AlphaFoldDB" id="A0A8S1TU05"/>
<evidence type="ECO:0000313" key="1">
    <source>
        <dbReference type="EMBL" id="CAD8155523.1"/>
    </source>
</evidence>
<name>A0A8S1TU05_9CILI</name>
<proteinExistence type="predicted"/>
<reference evidence="1" key="1">
    <citation type="submission" date="2021-01" db="EMBL/GenBank/DDBJ databases">
        <authorList>
            <consortium name="Genoscope - CEA"/>
            <person name="William W."/>
        </authorList>
    </citation>
    <scope>NUCLEOTIDE SEQUENCE</scope>
</reference>
<keyword evidence="2" id="KW-1185">Reference proteome</keyword>